<evidence type="ECO:0000313" key="2">
    <source>
        <dbReference type="EMBL" id="QYD69775.1"/>
    </source>
</evidence>
<protein>
    <submittedName>
        <fullName evidence="2">Class I SAM-dependent methyltransferase</fullName>
    </submittedName>
</protein>
<evidence type="ECO:0000259" key="1">
    <source>
        <dbReference type="Pfam" id="PF08241"/>
    </source>
</evidence>
<keyword evidence="3" id="KW-1185">Reference proteome</keyword>
<sequence>MRVEQIYDFAAGFYDYLFGRAFQQGRERSTDRINARAEEGAKILEVGLGTGLSLPLYRSDLQITGVDISEKMLDRARRRVESQCAGNKIRIVNMDATDLQFEDNSFDFVVAMYVASVVPDPAAFLSEISRVCKVRGEVIVVNHFASSNRFVRAFERLLAGLESVIGFKSDFPLEEVLNFSDFQLIRSERVNAFRYWHLLHFRNAPTPVAVPAPQLAYSSAMYGR</sequence>
<dbReference type="GO" id="GO:0008168">
    <property type="term" value="F:methyltransferase activity"/>
    <property type="evidence" value="ECO:0007669"/>
    <property type="project" value="UniProtKB-KW"/>
</dbReference>
<dbReference type="CDD" id="cd02440">
    <property type="entry name" value="AdoMet_MTases"/>
    <property type="match status" value="1"/>
</dbReference>
<keyword evidence="2" id="KW-0489">Methyltransferase</keyword>
<dbReference type="InterPro" id="IPR013216">
    <property type="entry name" value="Methyltransf_11"/>
</dbReference>
<dbReference type="PANTHER" id="PTHR43591:SF24">
    <property type="entry name" value="2-METHOXY-6-POLYPRENYL-1,4-BENZOQUINOL METHYLASE, MITOCHONDRIAL"/>
    <property type="match status" value="1"/>
</dbReference>
<accession>A0ABX8US59</accession>
<evidence type="ECO:0000313" key="3">
    <source>
        <dbReference type="Proteomes" id="UP000826462"/>
    </source>
</evidence>
<dbReference type="Pfam" id="PF08241">
    <property type="entry name" value="Methyltransf_11"/>
    <property type="match status" value="1"/>
</dbReference>
<dbReference type="PANTHER" id="PTHR43591">
    <property type="entry name" value="METHYLTRANSFERASE"/>
    <property type="match status" value="1"/>
</dbReference>
<dbReference type="Proteomes" id="UP000826462">
    <property type="component" value="Chromosome 1"/>
</dbReference>
<dbReference type="GO" id="GO:0032259">
    <property type="term" value="P:methylation"/>
    <property type="evidence" value="ECO:0007669"/>
    <property type="project" value="UniProtKB-KW"/>
</dbReference>
<name>A0ABX8US59_9BURK</name>
<dbReference type="RefSeq" id="WP_219799112.1">
    <property type="nucleotide sequence ID" value="NZ_CP080095.1"/>
</dbReference>
<dbReference type="SUPFAM" id="SSF53335">
    <property type="entry name" value="S-adenosyl-L-methionine-dependent methyltransferases"/>
    <property type="match status" value="1"/>
</dbReference>
<feature type="domain" description="Methyltransferase type 11" evidence="1">
    <location>
        <begin position="44"/>
        <end position="139"/>
    </location>
</feature>
<dbReference type="EMBL" id="CP080095">
    <property type="protein sequence ID" value="QYD69775.1"/>
    <property type="molecule type" value="Genomic_DNA"/>
</dbReference>
<keyword evidence="2" id="KW-0808">Transferase</keyword>
<organism evidence="2 3">
    <name type="scientific">Paraburkholderia edwinii</name>
    <dbReference type="NCBI Taxonomy" id="2861782"/>
    <lineage>
        <taxon>Bacteria</taxon>
        <taxon>Pseudomonadati</taxon>
        <taxon>Pseudomonadota</taxon>
        <taxon>Betaproteobacteria</taxon>
        <taxon>Burkholderiales</taxon>
        <taxon>Burkholderiaceae</taxon>
        <taxon>Paraburkholderia</taxon>
    </lineage>
</organism>
<gene>
    <name evidence="2" type="ORF">KZJ38_05320</name>
</gene>
<dbReference type="InterPro" id="IPR029063">
    <property type="entry name" value="SAM-dependent_MTases_sf"/>
</dbReference>
<dbReference type="Gene3D" id="3.40.50.150">
    <property type="entry name" value="Vaccinia Virus protein VP39"/>
    <property type="match status" value="1"/>
</dbReference>
<reference evidence="2 3" key="1">
    <citation type="submission" date="2021-07" db="EMBL/GenBank/DDBJ databases">
        <title>Paraburkholderia edwinii protects Aspergillus sp. from phenazines by acting as a toxin sponge.</title>
        <authorList>
            <person name="Dahlstrom K.M."/>
            <person name="Newman D.K."/>
        </authorList>
    </citation>
    <scope>NUCLEOTIDE SEQUENCE [LARGE SCALE GENOMIC DNA]</scope>
    <source>
        <strain evidence="2 3">Pe01</strain>
    </source>
</reference>
<proteinExistence type="predicted"/>